<evidence type="ECO:0000313" key="2">
    <source>
        <dbReference type="EMBL" id="CCI82642.1"/>
    </source>
</evidence>
<evidence type="ECO:0000313" key="3">
    <source>
        <dbReference type="Proteomes" id="UP000009320"/>
    </source>
</evidence>
<dbReference type="eggNOG" id="COG0583">
    <property type="taxonomic scope" value="Bacteria"/>
</dbReference>
<reference evidence="2 3" key="1">
    <citation type="submission" date="2012-06" db="EMBL/GenBank/DDBJ databases">
        <title>Draft Genome Sequence of Lactobacillus hominis Strain CRBIP 24.179T, isolated from human intestine.</title>
        <authorList>
            <person name="Cousin S."/>
            <person name="Ma L."/>
            <person name="Bizet C."/>
            <person name="Loux V."/>
            <person name="Bouchier C."/>
            <person name="Clermont D."/>
            <person name="Creno S."/>
        </authorList>
    </citation>
    <scope>NUCLEOTIDE SEQUENCE [LARGE SCALE GENOMIC DNA]</scope>
    <source>
        <strain evidence="3">CRBIP 24.179T</strain>
    </source>
</reference>
<dbReference type="Pfam" id="PF03466">
    <property type="entry name" value="LysR_substrate"/>
    <property type="match status" value="1"/>
</dbReference>
<gene>
    <name evidence="2" type="ORF">BN55_07935</name>
</gene>
<keyword evidence="3" id="KW-1185">Reference proteome</keyword>
<dbReference type="AlphaFoldDB" id="I7L7H4"/>
<dbReference type="Proteomes" id="UP000009320">
    <property type="component" value="Unassembled WGS sequence"/>
</dbReference>
<dbReference type="SUPFAM" id="SSF53850">
    <property type="entry name" value="Periplasmic binding protein-like II"/>
    <property type="match status" value="1"/>
</dbReference>
<name>I7L7H4_9LACO</name>
<dbReference type="STRING" id="1423758.FC41_GL001639"/>
<dbReference type="EMBL" id="CAKE01000034">
    <property type="protein sequence ID" value="CCI82642.1"/>
    <property type="molecule type" value="Genomic_DNA"/>
</dbReference>
<protein>
    <recommendedName>
        <fullName evidence="1">LysR substrate-binding domain-containing protein</fullName>
    </recommendedName>
</protein>
<evidence type="ECO:0000259" key="1">
    <source>
        <dbReference type="Pfam" id="PF03466"/>
    </source>
</evidence>
<dbReference type="CDD" id="cd05466">
    <property type="entry name" value="PBP2_LTTR_substrate"/>
    <property type="match status" value="1"/>
</dbReference>
<dbReference type="InterPro" id="IPR005119">
    <property type="entry name" value="LysR_subst-bd"/>
</dbReference>
<feature type="domain" description="LysR substrate-binding" evidence="1">
    <location>
        <begin position="7"/>
        <end position="131"/>
    </location>
</feature>
<dbReference type="Gene3D" id="3.40.190.290">
    <property type="match status" value="1"/>
</dbReference>
<proteinExistence type="predicted"/>
<organism evidence="2 3">
    <name type="scientific">Lactobacillus hominis DSM 23910 = CRBIP 24.179</name>
    <dbReference type="NCBI Taxonomy" id="1423758"/>
    <lineage>
        <taxon>Bacteria</taxon>
        <taxon>Bacillati</taxon>
        <taxon>Bacillota</taxon>
        <taxon>Bacilli</taxon>
        <taxon>Lactobacillales</taxon>
        <taxon>Lactobacillaceae</taxon>
        <taxon>Lactobacillus</taxon>
    </lineage>
</organism>
<comment type="caution">
    <text evidence="2">The sequence shown here is derived from an EMBL/GenBank/DDBJ whole genome shotgun (WGS) entry which is preliminary data.</text>
</comment>
<accession>I7L7H4</accession>
<sequence>MALPEKNEYGVVISHNHLLAKRKEITAQDLTDYPLIISRRSSNSDDFRDFWRSSNILNTVLTFNLNYNAQYLLKYGNYCLFTYKDLTNLEDGNLIYRPIKPKVYDNNRVIWRKDIELSNVAQLFLKRVKEDLEMEK</sequence>